<dbReference type="InterPro" id="IPR005654">
    <property type="entry name" value="ATPase_AFG1-like"/>
</dbReference>
<dbReference type="EMBL" id="CM000641">
    <property type="protein sequence ID" value="EED93361.1"/>
    <property type="molecule type" value="Genomic_DNA"/>
</dbReference>
<name>B8BZI3_THAPS</name>
<reference evidence="4 5" key="1">
    <citation type="journal article" date="2004" name="Science">
        <title>The genome of the diatom Thalassiosira pseudonana: ecology, evolution, and metabolism.</title>
        <authorList>
            <person name="Armbrust E.V."/>
            <person name="Berges J.A."/>
            <person name="Bowler C."/>
            <person name="Green B.R."/>
            <person name="Martinez D."/>
            <person name="Putnam N.H."/>
            <person name="Zhou S."/>
            <person name="Allen A.E."/>
            <person name="Apt K.E."/>
            <person name="Bechner M."/>
            <person name="Brzezinski M.A."/>
            <person name="Chaal B.K."/>
            <person name="Chiovitti A."/>
            <person name="Davis A.K."/>
            <person name="Demarest M.S."/>
            <person name="Detter J.C."/>
            <person name="Glavina T."/>
            <person name="Goodstein D."/>
            <person name="Hadi M.Z."/>
            <person name="Hellsten U."/>
            <person name="Hildebrand M."/>
            <person name="Jenkins B.D."/>
            <person name="Jurka J."/>
            <person name="Kapitonov V.V."/>
            <person name="Kroger N."/>
            <person name="Lau W.W."/>
            <person name="Lane T.W."/>
            <person name="Larimer F.W."/>
            <person name="Lippmeier J.C."/>
            <person name="Lucas S."/>
            <person name="Medina M."/>
            <person name="Montsant A."/>
            <person name="Obornik M."/>
            <person name="Parker M.S."/>
            <person name="Palenik B."/>
            <person name="Pazour G.J."/>
            <person name="Richardson P.M."/>
            <person name="Rynearson T.A."/>
            <person name="Saito M.A."/>
            <person name="Schwartz D.C."/>
            <person name="Thamatrakoln K."/>
            <person name="Valentin K."/>
            <person name="Vardi A."/>
            <person name="Wilkerson F.P."/>
            <person name="Rokhsar D.S."/>
        </authorList>
    </citation>
    <scope>NUCLEOTIDE SEQUENCE [LARGE SCALE GENOMIC DNA]</scope>
    <source>
        <strain evidence="4 5">CCMP1335</strain>
    </source>
</reference>
<dbReference type="Proteomes" id="UP000001449">
    <property type="component" value="Chromosome 4"/>
</dbReference>
<dbReference type="InterPro" id="IPR027417">
    <property type="entry name" value="P-loop_NTPase"/>
</dbReference>
<evidence type="ECO:0000313" key="5">
    <source>
        <dbReference type="Proteomes" id="UP000001449"/>
    </source>
</evidence>
<proteinExistence type="inferred from homology"/>
<dbReference type="GeneID" id="7448783"/>
<dbReference type="GO" id="GO:0005524">
    <property type="term" value="F:ATP binding"/>
    <property type="evidence" value="ECO:0007669"/>
    <property type="project" value="UniProtKB-KW"/>
</dbReference>
<dbReference type="eggNOG" id="KOG2383">
    <property type="taxonomic scope" value="Eukaryota"/>
</dbReference>
<dbReference type="SUPFAM" id="SSF52540">
    <property type="entry name" value="P-loop containing nucleoside triphosphate hydrolases"/>
    <property type="match status" value="1"/>
</dbReference>
<dbReference type="NCBIfam" id="NF040713">
    <property type="entry name" value="ZapE"/>
    <property type="match status" value="1"/>
</dbReference>
<protein>
    <submittedName>
        <fullName evidence="4">Uncharacterized protein</fullName>
    </submittedName>
</protein>
<dbReference type="GO" id="GO:0005737">
    <property type="term" value="C:cytoplasm"/>
    <property type="evidence" value="ECO:0000318"/>
    <property type="project" value="GO_Central"/>
</dbReference>
<dbReference type="Gene3D" id="3.40.50.300">
    <property type="entry name" value="P-loop containing nucleotide triphosphate hydrolases"/>
    <property type="match status" value="1"/>
</dbReference>
<dbReference type="RefSeq" id="XP_002289824.1">
    <property type="nucleotide sequence ID" value="XM_002289788.1"/>
</dbReference>
<reference evidence="4 5" key="2">
    <citation type="journal article" date="2008" name="Nature">
        <title>The Phaeodactylum genome reveals the evolutionary history of diatom genomes.</title>
        <authorList>
            <person name="Bowler C."/>
            <person name="Allen A.E."/>
            <person name="Badger J.H."/>
            <person name="Grimwood J."/>
            <person name="Jabbari K."/>
            <person name="Kuo A."/>
            <person name="Maheswari U."/>
            <person name="Martens C."/>
            <person name="Maumus F."/>
            <person name="Otillar R.P."/>
            <person name="Rayko E."/>
            <person name="Salamov A."/>
            <person name="Vandepoele K."/>
            <person name="Beszteri B."/>
            <person name="Gruber A."/>
            <person name="Heijde M."/>
            <person name="Katinka M."/>
            <person name="Mock T."/>
            <person name="Valentin K."/>
            <person name="Verret F."/>
            <person name="Berges J.A."/>
            <person name="Brownlee C."/>
            <person name="Cadoret J.P."/>
            <person name="Chiovitti A."/>
            <person name="Choi C.J."/>
            <person name="Coesel S."/>
            <person name="De Martino A."/>
            <person name="Detter J.C."/>
            <person name="Durkin C."/>
            <person name="Falciatore A."/>
            <person name="Fournet J."/>
            <person name="Haruta M."/>
            <person name="Huysman M.J."/>
            <person name="Jenkins B.D."/>
            <person name="Jiroutova K."/>
            <person name="Jorgensen R.E."/>
            <person name="Joubert Y."/>
            <person name="Kaplan A."/>
            <person name="Kroger N."/>
            <person name="Kroth P.G."/>
            <person name="La Roche J."/>
            <person name="Lindquist E."/>
            <person name="Lommer M."/>
            <person name="Martin-Jezequel V."/>
            <person name="Lopez P.J."/>
            <person name="Lucas S."/>
            <person name="Mangogna M."/>
            <person name="McGinnis K."/>
            <person name="Medlin L.K."/>
            <person name="Montsant A."/>
            <person name="Oudot-Le Secq M.P."/>
            <person name="Napoli C."/>
            <person name="Obornik M."/>
            <person name="Parker M.S."/>
            <person name="Petit J.L."/>
            <person name="Porcel B.M."/>
            <person name="Poulsen N."/>
            <person name="Robison M."/>
            <person name="Rychlewski L."/>
            <person name="Rynearson T.A."/>
            <person name="Schmutz J."/>
            <person name="Shapiro H."/>
            <person name="Siaut M."/>
            <person name="Stanley M."/>
            <person name="Sussman M.R."/>
            <person name="Taylor A.R."/>
            <person name="Vardi A."/>
            <person name="von Dassow P."/>
            <person name="Vyverman W."/>
            <person name="Willis A."/>
            <person name="Wyrwicz L.S."/>
            <person name="Rokhsar D.S."/>
            <person name="Weissenbach J."/>
            <person name="Armbrust E.V."/>
            <person name="Green B.R."/>
            <person name="Van de Peer Y."/>
            <person name="Grigoriev I.V."/>
        </authorList>
    </citation>
    <scope>NUCLEOTIDE SEQUENCE [LARGE SCALE GENOMIC DNA]</scope>
    <source>
        <strain evidence="4 5">CCMP1335</strain>
    </source>
</reference>
<organism evidence="4 5">
    <name type="scientific">Thalassiosira pseudonana</name>
    <name type="common">Marine diatom</name>
    <name type="synonym">Cyclotella nana</name>
    <dbReference type="NCBI Taxonomy" id="35128"/>
    <lineage>
        <taxon>Eukaryota</taxon>
        <taxon>Sar</taxon>
        <taxon>Stramenopiles</taxon>
        <taxon>Ochrophyta</taxon>
        <taxon>Bacillariophyta</taxon>
        <taxon>Coscinodiscophyceae</taxon>
        <taxon>Thalassiosirophycidae</taxon>
        <taxon>Thalassiosirales</taxon>
        <taxon>Thalassiosiraceae</taxon>
        <taxon>Thalassiosira</taxon>
    </lineage>
</organism>
<dbReference type="PANTHER" id="PTHR12169">
    <property type="entry name" value="ATPASE N2B"/>
    <property type="match status" value="1"/>
</dbReference>
<dbReference type="KEGG" id="tps:THAPSDRAFT_33774"/>
<keyword evidence="2" id="KW-0547">Nucleotide-binding</keyword>
<feature type="non-terminal residue" evidence="4">
    <location>
        <position position="352"/>
    </location>
</feature>
<dbReference type="PANTHER" id="PTHR12169:SF6">
    <property type="entry name" value="AFG1-LIKE ATPASE"/>
    <property type="match status" value="1"/>
</dbReference>
<dbReference type="PaxDb" id="35128-Thaps33774"/>
<evidence type="ECO:0000256" key="1">
    <source>
        <dbReference type="ARBA" id="ARBA00010322"/>
    </source>
</evidence>
<gene>
    <name evidence="4" type="ORF">THAPSDRAFT_33774</name>
</gene>
<dbReference type="Pfam" id="PF03969">
    <property type="entry name" value="AFG1_ATPase"/>
    <property type="match status" value="1"/>
</dbReference>
<accession>B8BZI3</accession>
<dbReference type="InParanoid" id="B8BZI3"/>
<evidence type="ECO:0000256" key="3">
    <source>
        <dbReference type="ARBA" id="ARBA00022840"/>
    </source>
</evidence>
<dbReference type="GO" id="GO:0016887">
    <property type="term" value="F:ATP hydrolysis activity"/>
    <property type="evidence" value="ECO:0000318"/>
    <property type="project" value="GO_Central"/>
</dbReference>
<dbReference type="STRING" id="35128.B8BZI3"/>
<dbReference type="OMA" id="FDEMQIT"/>
<comment type="similarity">
    <text evidence="1">Belongs to the AFG1 ATPase family.</text>
</comment>
<evidence type="ECO:0000256" key="2">
    <source>
        <dbReference type="ARBA" id="ARBA00022741"/>
    </source>
</evidence>
<dbReference type="HOGENOM" id="CLU_008681_0_1_1"/>
<evidence type="ECO:0000313" key="4">
    <source>
        <dbReference type="EMBL" id="EED93361.1"/>
    </source>
</evidence>
<keyword evidence="3" id="KW-0067">ATP-binding</keyword>
<dbReference type="AlphaFoldDB" id="B8BZI3"/>
<dbReference type="GO" id="GO:0005739">
    <property type="term" value="C:mitochondrion"/>
    <property type="evidence" value="ECO:0000318"/>
    <property type="project" value="GO_Central"/>
</dbReference>
<keyword evidence="5" id="KW-1185">Reference proteome</keyword>
<sequence length="352" mass="40467">RGFYIYGEVGTGKSLLMNMLHENAPIHPSSKKRRIHFHSLLQEIHQRVHKLNKQILATHGRSFHVDTSKSRNSILQIAQELSEEVTLLCIDEFQVNDVADAMILSQFFGELWRRGVVLVATSNRPPKDLYEGGLNRSYFLPFVDMLERYCLVHHLGEDTNGIESNNHCGEFFYLTRGVTAQYTKHKMDGIFHTVKQQHHERGCPHHRDPLSLQVQFKRSITISSDRHHSNIIARLSFEELCTTDLGSNDYKAIAAHFRVVMLENIPLLSLKHPDRARRFITLIDELYEANCCLVCSAADVIDRLFRGEPTVKELSFAFKRAASRLLEMCSEAWWKEKGVALAKTDSETKVMH</sequence>